<dbReference type="EnsemblMetazoa" id="GAUT000383-RA">
    <property type="protein sequence ID" value="GAUT000383-PA"/>
    <property type="gene ID" value="GAUT000383"/>
</dbReference>
<evidence type="ECO:0000313" key="2">
    <source>
        <dbReference type="Proteomes" id="UP000078200"/>
    </source>
</evidence>
<organism evidence="1 2">
    <name type="scientific">Glossina austeni</name>
    <name type="common">Savannah tsetse fly</name>
    <dbReference type="NCBI Taxonomy" id="7395"/>
    <lineage>
        <taxon>Eukaryota</taxon>
        <taxon>Metazoa</taxon>
        <taxon>Ecdysozoa</taxon>
        <taxon>Arthropoda</taxon>
        <taxon>Hexapoda</taxon>
        <taxon>Insecta</taxon>
        <taxon>Pterygota</taxon>
        <taxon>Neoptera</taxon>
        <taxon>Endopterygota</taxon>
        <taxon>Diptera</taxon>
        <taxon>Brachycera</taxon>
        <taxon>Muscomorpha</taxon>
        <taxon>Hippoboscoidea</taxon>
        <taxon>Glossinidae</taxon>
        <taxon>Glossina</taxon>
    </lineage>
</organism>
<sequence>MRLLVFVERKTHKKKLGGTATQTNCAGIDEYAIPAPWYVLNKLKYNLISIFWIRLGLTGECFSLIIASALVILMGTISCGCTLPVFDFRVQRYFLHSSNIHYYYKMVVIPDTLLSELWQSYPELWGVKQGLINWTVLGRSLADELTKRTGTLTTVQDSERKEIGQVGGESLREFVHVCVVRAQIRTDERIGQDDFTNAIARRSAVEEDLGEVPVEEDFGEVPVEEDLGEVPVEENLGEVPVKALVCDRCPENRKALRNCGEYRMEHGEYVHIERADDKYIVVQMCDLEV</sequence>
<accession>A0A1A9UD10</accession>
<dbReference type="VEuPathDB" id="VectorBase:GAUT000383"/>
<reference evidence="1" key="1">
    <citation type="submission" date="2020-05" db="UniProtKB">
        <authorList>
            <consortium name="EnsemblMetazoa"/>
        </authorList>
    </citation>
    <scope>IDENTIFICATION</scope>
    <source>
        <strain evidence="1">TTRI</strain>
    </source>
</reference>
<protein>
    <submittedName>
        <fullName evidence="1">Uncharacterized protein</fullName>
    </submittedName>
</protein>
<keyword evidence="2" id="KW-1185">Reference proteome</keyword>
<evidence type="ECO:0000313" key="1">
    <source>
        <dbReference type="EnsemblMetazoa" id="GAUT000383-PA"/>
    </source>
</evidence>
<name>A0A1A9UD10_GLOAU</name>
<dbReference type="STRING" id="7395.A0A1A9UD10"/>
<dbReference type="AlphaFoldDB" id="A0A1A9UD10"/>
<dbReference type="Proteomes" id="UP000078200">
    <property type="component" value="Unassembled WGS sequence"/>
</dbReference>
<proteinExistence type="predicted"/>